<keyword evidence="1" id="KW-0812">Transmembrane</keyword>
<name>A0A1M7YFL6_9FIRM</name>
<gene>
    <name evidence="2" type="ORF">SAMN02745217_03159</name>
</gene>
<proteinExistence type="predicted"/>
<dbReference type="RefSeq" id="WP_073589813.1">
    <property type="nucleotide sequence ID" value="NZ_FRFD01000009.1"/>
</dbReference>
<dbReference type="Proteomes" id="UP000184612">
    <property type="component" value="Unassembled WGS sequence"/>
</dbReference>
<organism evidence="2 3">
    <name type="scientific">Anaerocolumna xylanovorans DSM 12503</name>
    <dbReference type="NCBI Taxonomy" id="1121345"/>
    <lineage>
        <taxon>Bacteria</taxon>
        <taxon>Bacillati</taxon>
        <taxon>Bacillota</taxon>
        <taxon>Clostridia</taxon>
        <taxon>Lachnospirales</taxon>
        <taxon>Lachnospiraceae</taxon>
        <taxon>Anaerocolumna</taxon>
    </lineage>
</organism>
<dbReference type="AlphaFoldDB" id="A0A1M7YFL6"/>
<protein>
    <submittedName>
        <fullName evidence="2">Uncharacterized protein</fullName>
    </submittedName>
</protein>
<accession>A0A1M7YFL6</accession>
<keyword evidence="1" id="KW-0472">Membrane</keyword>
<feature type="transmembrane region" description="Helical" evidence="1">
    <location>
        <begin position="38"/>
        <end position="60"/>
    </location>
</feature>
<keyword evidence="1" id="KW-1133">Transmembrane helix</keyword>
<reference evidence="2 3" key="1">
    <citation type="submission" date="2016-12" db="EMBL/GenBank/DDBJ databases">
        <authorList>
            <person name="Song W.-J."/>
            <person name="Kurnit D.M."/>
        </authorList>
    </citation>
    <scope>NUCLEOTIDE SEQUENCE [LARGE SCALE GENOMIC DNA]</scope>
    <source>
        <strain evidence="2 3">DSM 12503</strain>
    </source>
</reference>
<dbReference type="EMBL" id="FRFD01000009">
    <property type="protein sequence ID" value="SHO51381.1"/>
    <property type="molecule type" value="Genomic_DNA"/>
</dbReference>
<sequence>MKKVTKWHILVIGLIIFTLAGVFLWWGLSYVNTTFDKLLIVIATVLLVLLSSIFFVLFGISFGKTHNVFLYDKKTKKDILLENLTFERVCEFLNVYLGIVFHGNKCLIVTDAFNSDLLEDVPKEYHPLIQIRVLII</sequence>
<feature type="transmembrane region" description="Helical" evidence="1">
    <location>
        <begin position="7"/>
        <end position="26"/>
    </location>
</feature>
<evidence type="ECO:0000313" key="3">
    <source>
        <dbReference type="Proteomes" id="UP000184612"/>
    </source>
</evidence>
<keyword evidence="3" id="KW-1185">Reference proteome</keyword>
<evidence type="ECO:0000313" key="2">
    <source>
        <dbReference type="EMBL" id="SHO51381.1"/>
    </source>
</evidence>
<evidence type="ECO:0000256" key="1">
    <source>
        <dbReference type="SAM" id="Phobius"/>
    </source>
</evidence>